<dbReference type="STRING" id="27349.A0A0L6U948"/>
<dbReference type="Proteomes" id="UP000037035">
    <property type="component" value="Unassembled WGS sequence"/>
</dbReference>
<evidence type="ECO:0000256" key="1">
    <source>
        <dbReference type="SAM" id="MobiDB-lite"/>
    </source>
</evidence>
<reference evidence="2 3" key="1">
    <citation type="submission" date="2015-08" db="EMBL/GenBank/DDBJ databases">
        <title>Next Generation Sequencing and Analysis of the Genome of Puccinia sorghi L Schw, the Causal Agent of Maize Common Rust.</title>
        <authorList>
            <person name="Rochi L."/>
            <person name="Burguener G."/>
            <person name="Darino M."/>
            <person name="Turjanski A."/>
            <person name="Kreff E."/>
            <person name="Dieguez M.J."/>
            <person name="Sacco F."/>
        </authorList>
    </citation>
    <scope>NUCLEOTIDE SEQUENCE [LARGE SCALE GENOMIC DNA]</scope>
    <source>
        <strain evidence="2 3">RO10H11247</strain>
    </source>
</reference>
<gene>
    <name evidence="2" type="ORF">VP01_850g1</name>
</gene>
<dbReference type="OrthoDB" id="10543169at2759"/>
<accession>A0A0L6U948</accession>
<dbReference type="VEuPathDB" id="FungiDB:VP01_850g1"/>
<sequence>MVINQGINKQAENNLADETNKPNQSPEKEIPNNTSKVKKEGINLLENQPLESSHAKWDHSTKLEEKSLDWDKEEKEKDRGFEITKLDGLALKENYDLITQCLVRGKSTEEIERLANLFK</sequence>
<keyword evidence="3" id="KW-1185">Reference proteome</keyword>
<dbReference type="EMBL" id="LAVV01014060">
    <property type="protein sequence ID" value="KNZ45074.1"/>
    <property type="molecule type" value="Genomic_DNA"/>
</dbReference>
<evidence type="ECO:0000313" key="2">
    <source>
        <dbReference type="EMBL" id="KNZ45074.1"/>
    </source>
</evidence>
<proteinExistence type="predicted"/>
<evidence type="ECO:0000313" key="3">
    <source>
        <dbReference type="Proteomes" id="UP000037035"/>
    </source>
</evidence>
<comment type="caution">
    <text evidence="2">The sequence shown here is derived from an EMBL/GenBank/DDBJ whole genome shotgun (WGS) entry which is preliminary data.</text>
</comment>
<dbReference type="AlphaFoldDB" id="A0A0L6U948"/>
<protein>
    <submittedName>
        <fullName evidence="2">Uncharacterized protein</fullName>
    </submittedName>
</protein>
<feature type="region of interest" description="Disordered" evidence="1">
    <location>
        <begin position="1"/>
        <end position="35"/>
    </location>
</feature>
<organism evidence="2 3">
    <name type="scientific">Puccinia sorghi</name>
    <dbReference type="NCBI Taxonomy" id="27349"/>
    <lineage>
        <taxon>Eukaryota</taxon>
        <taxon>Fungi</taxon>
        <taxon>Dikarya</taxon>
        <taxon>Basidiomycota</taxon>
        <taxon>Pucciniomycotina</taxon>
        <taxon>Pucciniomycetes</taxon>
        <taxon>Pucciniales</taxon>
        <taxon>Pucciniaceae</taxon>
        <taxon>Puccinia</taxon>
    </lineage>
</organism>
<name>A0A0L6U948_9BASI</name>